<reference evidence="2 3" key="1">
    <citation type="submission" date="2018-08" db="EMBL/GenBank/DDBJ databases">
        <title>Complete genome sequence of JP2-74.</title>
        <authorList>
            <person name="Wu L."/>
        </authorList>
    </citation>
    <scope>NUCLEOTIDE SEQUENCE [LARGE SCALE GENOMIC DNA]</scope>
    <source>
        <strain evidence="2 3">JP2-74</strain>
    </source>
</reference>
<evidence type="ECO:0000256" key="1">
    <source>
        <dbReference type="SAM" id="Phobius"/>
    </source>
</evidence>
<dbReference type="KEGG" id="crz:D1345_14970"/>
<evidence type="ECO:0000313" key="2">
    <source>
        <dbReference type="EMBL" id="AXT47409.1"/>
    </source>
</evidence>
<dbReference type="EMBL" id="CP031968">
    <property type="protein sequence ID" value="AXT47409.1"/>
    <property type="molecule type" value="Genomic_DNA"/>
</dbReference>
<organism evidence="2 3">
    <name type="scientific">Chromobacterium rhizoryzae</name>
    <dbReference type="NCBI Taxonomy" id="1778675"/>
    <lineage>
        <taxon>Bacteria</taxon>
        <taxon>Pseudomonadati</taxon>
        <taxon>Pseudomonadota</taxon>
        <taxon>Betaproteobacteria</taxon>
        <taxon>Neisseriales</taxon>
        <taxon>Chromobacteriaceae</taxon>
        <taxon>Chromobacterium</taxon>
    </lineage>
</organism>
<evidence type="ECO:0000313" key="3">
    <source>
        <dbReference type="Proteomes" id="UP000259465"/>
    </source>
</evidence>
<keyword evidence="1" id="KW-0472">Membrane</keyword>
<dbReference type="AlphaFoldDB" id="A0AAD0W8K5"/>
<proteinExistence type="predicted"/>
<feature type="transmembrane region" description="Helical" evidence="1">
    <location>
        <begin position="27"/>
        <end position="48"/>
    </location>
</feature>
<keyword evidence="1" id="KW-0812">Transmembrane</keyword>
<name>A0AAD0W8K5_9NEIS</name>
<sequence length="124" mass="13721">MMRSWVGLVALMGGVLSFRLIGRMSGLHFSMIYCFLLFAELGAFFAGLRGYAYFLNGNASAIYGNMMLILLVLSGGGMVGALLVGEYKSYLRGRKVKARQARQALGIDIETAERLVEKKSREKR</sequence>
<protein>
    <submittedName>
        <fullName evidence="2">Uncharacterized protein</fullName>
    </submittedName>
</protein>
<keyword evidence="3" id="KW-1185">Reference proteome</keyword>
<accession>A0AAD0W8K5</accession>
<dbReference type="Proteomes" id="UP000259465">
    <property type="component" value="Chromosome"/>
</dbReference>
<keyword evidence="1" id="KW-1133">Transmembrane helix</keyword>
<gene>
    <name evidence="2" type="ORF">D1345_14970</name>
</gene>
<feature type="transmembrane region" description="Helical" evidence="1">
    <location>
        <begin position="60"/>
        <end position="84"/>
    </location>
</feature>